<dbReference type="VEuPathDB" id="VectorBase:AEPI005291"/>
<dbReference type="PANTHER" id="PTHR12790">
    <property type="entry name" value="TRANSCRIPTION INITIATION FACTOR IA RRN3"/>
    <property type="match status" value="1"/>
</dbReference>
<accession>A0A182PED6</accession>
<evidence type="ECO:0008006" key="5">
    <source>
        <dbReference type="Google" id="ProtNLM"/>
    </source>
</evidence>
<evidence type="ECO:0000256" key="1">
    <source>
        <dbReference type="ARBA" id="ARBA00010098"/>
    </source>
</evidence>
<feature type="compositionally biased region" description="Low complexity" evidence="2">
    <location>
        <begin position="149"/>
        <end position="163"/>
    </location>
</feature>
<evidence type="ECO:0000313" key="4">
    <source>
        <dbReference type="Proteomes" id="UP000075885"/>
    </source>
</evidence>
<dbReference type="InterPro" id="IPR007991">
    <property type="entry name" value="RNA_pol_I_trans_ini_fac_RRN3"/>
</dbReference>
<feature type="region of interest" description="Disordered" evidence="2">
    <location>
        <begin position="146"/>
        <end position="170"/>
    </location>
</feature>
<dbReference type="AlphaFoldDB" id="A0A182PED6"/>
<dbReference type="Proteomes" id="UP000075885">
    <property type="component" value="Unassembled WGS sequence"/>
</dbReference>
<dbReference type="PANTHER" id="PTHR12790:SF0">
    <property type="entry name" value="RNA POLYMERASE I-SPECIFIC TRANSCRIPTION INITIATION FACTOR RRN3-RELATED"/>
    <property type="match status" value="1"/>
</dbReference>
<proteinExistence type="inferred from homology"/>
<dbReference type="GO" id="GO:0001042">
    <property type="term" value="F:RNA polymerase I core binding"/>
    <property type="evidence" value="ECO:0007669"/>
    <property type="project" value="TreeGrafter"/>
</dbReference>
<comment type="similarity">
    <text evidence="1">Belongs to the RRN3 family.</text>
</comment>
<dbReference type="GO" id="GO:0006361">
    <property type="term" value="P:transcription initiation at RNA polymerase I promoter"/>
    <property type="evidence" value="ECO:0007669"/>
    <property type="project" value="InterPro"/>
</dbReference>
<dbReference type="EnsemblMetazoa" id="AEPI005291-RA">
    <property type="protein sequence ID" value="AEPI005291-PA"/>
    <property type="gene ID" value="AEPI005291"/>
</dbReference>
<dbReference type="STRING" id="199890.A0A182PED6"/>
<reference evidence="4" key="1">
    <citation type="submission" date="2013-03" db="EMBL/GenBank/DDBJ databases">
        <title>The Genome Sequence of Anopheles epiroticus epiroticus2.</title>
        <authorList>
            <consortium name="The Broad Institute Genomics Platform"/>
            <person name="Neafsey D.E."/>
            <person name="Howell P."/>
            <person name="Walker B."/>
            <person name="Young S.K."/>
            <person name="Zeng Q."/>
            <person name="Gargeya S."/>
            <person name="Fitzgerald M."/>
            <person name="Haas B."/>
            <person name="Abouelleil A."/>
            <person name="Allen A.W."/>
            <person name="Alvarado L."/>
            <person name="Arachchi H.M."/>
            <person name="Berlin A.M."/>
            <person name="Chapman S.B."/>
            <person name="Gainer-Dewar J."/>
            <person name="Goldberg J."/>
            <person name="Griggs A."/>
            <person name="Gujja S."/>
            <person name="Hansen M."/>
            <person name="Howarth C."/>
            <person name="Imamovic A."/>
            <person name="Ireland A."/>
            <person name="Larimer J."/>
            <person name="McCowan C."/>
            <person name="Murphy C."/>
            <person name="Pearson M."/>
            <person name="Poon T.W."/>
            <person name="Priest M."/>
            <person name="Roberts A."/>
            <person name="Saif S."/>
            <person name="Shea T."/>
            <person name="Sisk P."/>
            <person name="Sykes S."/>
            <person name="Wortman J."/>
            <person name="Nusbaum C."/>
            <person name="Birren B."/>
        </authorList>
    </citation>
    <scope>NUCLEOTIDE SEQUENCE [LARGE SCALE GENOMIC DNA]</scope>
    <source>
        <strain evidence="4">Epiroticus2</strain>
    </source>
</reference>
<keyword evidence="4" id="KW-1185">Reference proteome</keyword>
<evidence type="ECO:0000256" key="2">
    <source>
        <dbReference type="SAM" id="MobiDB-lite"/>
    </source>
</evidence>
<dbReference type="GO" id="GO:0005634">
    <property type="term" value="C:nucleus"/>
    <property type="evidence" value="ECO:0007669"/>
    <property type="project" value="TreeGrafter"/>
</dbReference>
<dbReference type="Pfam" id="PF05327">
    <property type="entry name" value="RRN3"/>
    <property type="match status" value="1"/>
</dbReference>
<name>A0A182PED6_9DIPT</name>
<reference evidence="3" key="2">
    <citation type="submission" date="2020-05" db="UniProtKB">
        <authorList>
            <consortium name="EnsemblMetazoa"/>
        </authorList>
    </citation>
    <scope>IDENTIFICATION</scope>
    <source>
        <strain evidence="3">Epiroticus2</strain>
    </source>
</reference>
<organism evidence="3 4">
    <name type="scientific">Anopheles epiroticus</name>
    <dbReference type="NCBI Taxonomy" id="199890"/>
    <lineage>
        <taxon>Eukaryota</taxon>
        <taxon>Metazoa</taxon>
        <taxon>Ecdysozoa</taxon>
        <taxon>Arthropoda</taxon>
        <taxon>Hexapoda</taxon>
        <taxon>Insecta</taxon>
        <taxon>Pterygota</taxon>
        <taxon>Neoptera</taxon>
        <taxon>Endopterygota</taxon>
        <taxon>Diptera</taxon>
        <taxon>Nematocera</taxon>
        <taxon>Culicoidea</taxon>
        <taxon>Culicidae</taxon>
        <taxon>Anophelinae</taxon>
        <taxon>Anopheles</taxon>
    </lineage>
</organism>
<protein>
    <recommendedName>
        <fullName evidence="5">RNA polymerase I-specific transcription initiation factor RRN3</fullName>
    </recommendedName>
</protein>
<sequence>MSTLTEKRRVSSILKMQSAPEGNVTPSRNKVRFAELSIESALRDVLDNNRLAGYDELLEKLRDDDPQDTKFVETFVEAKHAVPLMKSYFGKLVEFLLSSRWLDRSDEAQEAYKQFVVELTIVQKNYCTMTVAKLVKQFIPDVKALQQPSSSSSSSSSPTSSGSKLGIESEEQKRQMGSLHDLIVRLKNVIPMIFDVVLMQLRKNFPYYKRPTSEVVGYLHNVLRMTEYASIYCDELLDIVFYHLLQLDVNMPRSVIEETEYPDEEMMFEMTEAGGDEETGEESDTMKHPVAETLDWFMEIIFAFIERTVKVDGQGDRLFKIVLNQFDTHILPTHNTDHAQFIMFYICSFKLSYAEHFISSLWKNVNNLNKSPNVRQTSVGYIASMLARAKYVPLNYLKSMLLEMSQWVHNYIQRCDSMHYNQSLKAHLVFYSVCQAIFYVVAFRANHLTASTKNLTFLQSLQLSSIVTCQLNPLRVCLPTVATAFAGITRAYQLAYCHTILERNARRKLATVYKNNTQLPEDCLDTFFPFDPYMLKKSGKRIEPFYLQYQAHELDEEAGETSIGSSGGRGRKRYESVSEDVDDFIPESKRHKHLHGSGGVGVGGIDAGGDFTFPYGVSPGFHS</sequence>
<evidence type="ECO:0000313" key="3">
    <source>
        <dbReference type="EnsemblMetazoa" id="AEPI005291-PA"/>
    </source>
</evidence>
<dbReference type="GO" id="GO:0001181">
    <property type="term" value="F:RNA polymerase I general transcription initiation factor activity"/>
    <property type="evidence" value="ECO:0007669"/>
    <property type="project" value="InterPro"/>
</dbReference>